<dbReference type="KEGG" id="ngg:RG540_CH14310"/>
<accession>A0A068SRA1</accession>
<reference evidence="2" key="1">
    <citation type="journal article" date="2014" name="BMC Genomics">
        <title>Genome sequencing of two Neorhizobium galegae strains reveals a noeT gene responsible for the unusual acetylation of the nodulation factors.</title>
        <authorList>
            <person name="Osterman J."/>
            <person name="Marsh J."/>
            <person name="Laine P.K."/>
            <person name="Zeng Z."/>
            <person name="Alatalo E."/>
            <person name="Sullivan J.T."/>
            <person name="Young J.P."/>
            <person name="Thomas-Oates J."/>
            <person name="Paulin L."/>
            <person name="Lindstrom K."/>
        </authorList>
    </citation>
    <scope>NUCLEOTIDE SEQUENCE [LARGE SCALE GENOMIC DNA]</scope>
    <source>
        <strain evidence="2">HAMBI 540</strain>
    </source>
</reference>
<evidence type="ECO:0008006" key="3">
    <source>
        <dbReference type="Google" id="ProtNLM"/>
    </source>
</evidence>
<dbReference type="Proteomes" id="UP000028181">
    <property type="component" value="Chromosome I"/>
</dbReference>
<dbReference type="Pfam" id="PF06718">
    <property type="entry name" value="DUF1203"/>
    <property type="match status" value="1"/>
</dbReference>
<gene>
    <name evidence="1" type="ORF">RG540_CH14310</name>
</gene>
<dbReference type="EMBL" id="HG938353">
    <property type="protein sequence ID" value="CDN47610.1"/>
    <property type="molecule type" value="Genomic_DNA"/>
</dbReference>
<dbReference type="AlphaFoldDB" id="A0A068SRA1"/>
<sequence>MTISFKAMPAADAEHLWNGGADAYGRQPETMTSDGPGYPCRHCLKNIDAGEELLVLAYRPFPELQPYAETGPIFLHKQPCRRYAAEEVLPPMLASTDYIVRGYGRDDRIVYGSGAVTPTERITSHAEELLARDDIAYVHVRSARNNCYQCRIDKVEVRAFADAALAI</sequence>
<dbReference type="eggNOG" id="ENOG5031QPX">
    <property type="taxonomic scope" value="Bacteria"/>
</dbReference>
<proteinExistence type="predicted"/>
<dbReference type="OrthoDB" id="118609at2"/>
<keyword evidence="2" id="KW-1185">Reference proteome</keyword>
<dbReference type="PIRSF" id="PIRSF034110">
    <property type="entry name" value="DUF1203"/>
    <property type="match status" value="1"/>
</dbReference>
<organism evidence="1 2">
    <name type="scientific">Neorhizobium galegae bv. orientalis str. HAMBI 540</name>
    <dbReference type="NCBI Taxonomy" id="1028800"/>
    <lineage>
        <taxon>Bacteria</taxon>
        <taxon>Pseudomonadati</taxon>
        <taxon>Pseudomonadota</taxon>
        <taxon>Alphaproteobacteria</taxon>
        <taxon>Hyphomicrobiales</taxon>
        <taxon>Rhizobiaceae</taxon>
        <taxon>Rhizobium/Agrobacterium group</taxon>
        <taxon>Neorhizobium</taxon>
    </lineage>
</organism>
<evidence type="ECO:0000313" key="1">
    <source>
        <dbReference type="EMBL" id="CDN47610.1"/>
    </source>
</evidence>
<dbReference type="RefSeq" id="WP_038586053.1">
    <property type="nucleotide sequence ID" value="NZ_HG938353.1"/>
</dbReference>
<evidence type="ECO:0000313" key="2">
    <source>
        <dbReference type="Proteomes" id="UP000028181"/>
    </source>
</evidence>
<protein>
    <recommendedName>
        <fullName evidence="3">DUF1203 domain-containing protein</fullName>
    </recommendedName>
</protein>
<dbReference type="HOGENOM" id="CLU_117181_2_0_5"/>
<dbReference type="GeneID" id="24259017"/>
<dbReference type="PATRIC" id="fig|1028800.3.peg.1441"/>
<name>A0A068SRA1_NEOGA</name>
<dbReference type="InterPro" id="IPR009593">
    <property type="entry name" value="DUF1203"/>
</dbReference>